<accession>A0A2P2NEV3</accession>
<organism evidence="1">
    <name type="scientific">Rhizophora mucronata</name>
    <name type="common">Asiatic mangrove</name>
    <dbReference type="NCBI Taxonomy" id="61149"/>
    <lineage>
        <taxon>Eukaryota</taxon>
        <taxon>Viridiplantae</taxon>
        <taxon>Streptophyta</taxon>
        <taxon>Embryophyta</taxon>
        <taxon>Tracheophyta</taxon>
        <taxon>Spermatophyta</taxon>
        <taxon>Magnoliopsida</taxon>
        <taxon>eudicotyledons</taxon>
        <taxon>Gunneridae</taxon>
        <taxon>Pentapetalae</taxon>
        <taxon>rosids</taxon>
        <taxon>fabids</taxon>
        <taxon>Malpighiales</taxon>
        <taxon>Rhizophoraceae</taxon>
        <taxon>Rhizophora</taxon>
    </lineage>
</organism>
<reference evidence="1" key="1">
    <citation type="submission" date="2018-02" db="EMBL/GenBank/DDBJ databases">
        <title>Rhizophora mucronata_Transcriptome.</title>
        <authorList>
            <person name="Meera S.P."/>
            <person name="Sreeshan A."/>
            <person name="Augustine A."/>
        </authorList>
    </citation>
    <scope>NUCLEOTIDE SEQUENCE</scope>
    <source>
        <tissue evidence="1">Leaf</tissue>
    </source>
</reference>
<dbReference type="EMBL" id="GGEC01060495">
    <property type="protein sequence ID" value="MBX40979.1"/>
    <property type="molecule type" value="Transcribed_RNA"/>
</dbReference>
<proteinExistence type="predicted"/>
<protein>
    <submittedName>
        <fullName evidence="1">Uncharacterized protein</fullName>
    </submittedName>
</protein>
<evidence type="ECO:0000313" key="1">
    <source>
        <dbReference type="EMBL" id="MBX40979.1"/>
    </source>
</evidence>
<name>A0A2P2NEV3_RHIMU</name>
<sequence length="49" mass="5574">MFIMEKATLPRFIFKSLLNVCLQLDAMQPTIPKVILTNLATLFTCSIML</sequence>
<dbReference type="AlphaFoldDB" id="A0A2P2NEV3"/>